<proteinExistence type="predicted"/>
<dbReference type="EMBL" id="JAQQXP010000004">
    <property type="protein sequence ID" value="MDC8832985.1"/>
    <property type="molecule type" value="Genomic_DNA"/>
</dbReference>
<sequence length="86" mass="9182">MFNSGFYKIKIGHDGAGGAGGDEAASFNIDTDSARWFAKAFFTGLKATDSNSGYVTITGAGDSLTLSMKNWREPDFDDLKLPPPLT</sequence>
<evidence type="ECO:0000313" key="2">
    <source>
        <dbReference type="Proteomes" id="UP001218788"/>
    </source>
</evidence>
<gene>
    <name evidence="1" type="ORF">OIK42_19700</name>
</gene>
<protein>
    <submittedName>
        <fullName evidence="1">Uncharacterized protein</fullName>
    </submittedName>
</protein>
<accession>A0ABT5L7E1</accession>
<name>A0ABT5L7E1_9ALTE</name>
<dbReference type="Proteomes" id="UP001218788">
    <property type="component" value="Unassembled WGS sequence"/>
</dbReference>
<evidence type="ECO:0000313" key="1">
    <source>
        <dbReference type="EMBL" id="MDC8832985.1"/>
    </source>
</evidence>
<comment type="caution">
    <text evidence="1">The sequence shown here is derived from an EMBL/GenBank/DDBJ whole genome shotgun (WGS) entry which is preliminary data.</text>
</comment>
<keyword evidence="2" id="KW-1185">Reference proteome</keyword>
<reference evidence="1 2" key="1">
    <citation type="submission" date="2022-10" db="EMBL/GenBank/DDBJ databases">
        <title>Alteromonas sp. chi3 Genome sequencing.</title>
        <authorList>
            <person name="Park S."/>
        </authorList>
    </citation>
    <scope>NUCLEOTIDE SEQUENCE [LARGE SCALE GENOMIC DNA]</scope>
    <source>
        <strain evidence="2">chi3</strain>
    </source>
</reference>
<dbReference type="RefSeq" id="WP_273642894.1">
    <property type="nucleotide sequence ID" value="NZ_JAQQXP010000004.1"/>
</dbReference>
<organism evidence="1 2">
    <name type="scientific">Alteromonas gilva</name>
    <dbReference type="NCBI Taxonomy" id="2987522"/>
    <lineage>
        <taxon>Bacteria</taxon>
        <taxon>Pseudomonadati</taxon>
        <taxon>Pseudomonadota</taxon>
        <taxon>Gammaproteobacteria</taxon>
        <taxon>Alteromonadales</taxon>
        <taxon>Alteromonadaceae</taxon>
        <taxon>Alteromonas/Salinimonas group</taxon>
        <taxon>Alteromonas</taxon>
    </lineage>
</organism>